<sequence length="65" mass="7372">MKESALTYSQAKQELEEIVSAIESGELDVDALTEKVKRASELIAFCKERLTKTDEELQKILDEIN</sequence>
<dbReference type="InterPro" id="IPR003761">
    <property type="entry name" value="Exonuc_VII_S"/>
</dbReference>
<evidence type="ECO:0000256" key="2">
    <source>
        <dbReference type="ARBA" id="ARBA00022722"/>
    </source>
</evidence>
<evidence type="ECO:0000256" key="4">
    <source>
        <dbReference type="SAM" id="Coils"/>
    </source>
</evidence>
<feature type="coiled-coil region" evidence="4">
    <location>
        <begin position="22"/>
        <end position="63"/>
    </location>
</feature>
<dbReference type="AlphaFoldDB" id="A0A644WLY4"/>
<dbReference type="SUPFAM" id="SSF116842">
    <property type="entry name" value="XseB-like"/>
    <property type="match status" value="1"/>
</dbReference>
<dbReference type="GO" id="GO:0006308">
    <property type="term" value="P:DNA catabolic process"/>
    <property type="evidence" value="ECO:0007669"/>
    <property type="project" value="InterPro"/>
</dbReference>
<evidence type="ECO:0000313" key="5">
    <source>
        <dbReference type="EMBL" id="MPM04792.1"/>
    </source>
</evidence>
<dbReference type="EC" id="3.1.11.6" evidence="5"/>
<keyword evidence="1" id="KW-0963">Cytoplasm</keyword>
<gene>
    <name evidence="5" type="primary">xseB_10</name>
    <name evidence="5" type="ORF">SDC9_51072</name>
</gene>
<organism evidence="5">
    <name type="scientific">bioreactor metagenome</name>
    <dbReference type="NCBI Taxonomy" id="1076179"/>
    <lineage>
        <taxon>unclassified sequences</taxon>
        <taxon>metagenomes</taxon>
        <taxon>ecological metagenomes</taxon>
    </lineage>
</organism>
<dbReference type="GO" id="GO:0009318">
    <property type="term" value="C:exodeoxyribonuclease VII complex"/>
    <property type="evidence" value="ECO:0007669"/>
    <property type="project" value="InterPro"/>
</dbReference>
<keyword evidence="3 5" id="KW-0378">Hydrolase</keyword>
<proteinExistence type="predicted"/>
<keyword evidence="4" id="KW-0175">Coiled coil</keyword>
<protein>
    <submittedName>
        <fullName evidence="5">Exodeoxyribonuclease 7 small subunit</fullName>
        <ecNumber evidence="5">3.1.11.6</ecNumber>
    </submittedName>
</protein>
<dbReference type="InterPro" id="IPR037004">
    <property type="entry name" value="Exonuc_VII_ssu_sf"/>
</dbReference>
<evidence type="ECO:0000256" key="3">
    <source>
        <dbReference type="ARBA" id="ARBA00022801"/>
    </source>
</evidence>
<dbReference type="Gene3D" id="1.10.287.1040">
    <property type="entry name" value="Exonuclease VII, small subunit"/>
    <property type="match status" value="1"/>
</dbReference>
<evidence type="ECO:0000256" key="1">
    <source>
        <dbReference type="ARBA" id="ARBA00022490"/>
    </source>
</evidence>
<reference evidence="5" key="1">
    <citation type="submission" date="2019-08" db="EMBL/GenBank/DDBJ databases">
        <authorList>
            <person name="Kucharzyk K."/>
            <person name="Murdoch R.W."/>
            <person name="Higgins S."/>
            <person name="Loffler F."/>
        </authorList>
    </citation>
    <scope>NUCLEOTIDE SEQUENCE</scope>
</reference>
<name>A0A644WLY4_9ZZZZ</name>
<dbReference type="GO" id="GO:0008855">
    <property type="term" value="F:exodeoxyribonuclease VII activity"/>
    <property type="evidence" value="ECO:0007669"/>
    <property type="project" value="UniProtKB-EC"/>
</dbReference>
<dbReference type="NCBIfam" id="TIGR01280">
    <property type="entry name" value="xseB"/>
    <property type="match status" value="1"/>
</dbReference>
<keyword evidence="2" id="KW-0540">Nuclease</keyword>
<comment type="caution">
    <text evidence="5">The sequence shown here is derived from an EMBL/GenBank/DDBJ whole genome shotgun (WGS) entry which is preliminary data.</text>
</comment>
<dbReference type="EMBL" id="VSSQ01001071">
    <property type="protein sequence ID" value="MPM04792.1"/>
    <property type="molecule type" value="Genomic_DNA"/>
</dbReference>
<dbReference type="Pfam" id="PF02609">
    <property type="entry name" value="Exonuc_VII_S"/>
    <property type="match status" value="1"/>
</dbReference>
<accession>A0A644WLY4</accession>